<dbReference type="Proteomes" id="UP001313282">
    <property type="component" value="Unassembled WGS sequence"/>
</dbReference>
<keyword evidence="2" id="KW-1185">Reference proteome</keyword>
<protein>
    <submittedName>
        <fullName evidence="1">Uncharacterized protein</fullName>
    </submittedName>
</protein>
<accession>A0AAN8MNF7</accession>
<comment type="caution">
    <text evidence="1">The sequence shown here is derived from an EMBL/GenBank/DDBJ whole genome shotgun (WGS) entry which is preliminary data.</text>
</comment>
<gene>
    <name evidence="1" type="ORF">TWF718_002449</name>
</gene>
<evidence type="ECO:0000313" key="1">
    <source>
        <dbReference type="EMBL" id="KAK6331912.1"/>
    </source>
</evidence>
<reference evidence="1 2" key="1">
    <citation type="submission" date="2019-10" db="EMBL/GenBank/DDBJ databases">
        <authorList>
            <person name="Palmer J.M."/>
        </authorList>
    </citation>
    <scope>NUCLEOTIDE SEQUENCE [LARGE SCALE GENOMIC DNA]</scope>
    <source>
        <strain evidence="1 2">TWF718</strain>
    </source>
</reference>
<dbReference type="EMBL" id="JAVHNR010000010">
    <property type="protein sequence ID" value="KAK6331912.1"/>
    <property type="molecule type" value="Genomic_DNA"/>
</dbReference>
<evidence type="ECO:0000313" key="2">
    <source>
        <dbReference type="Proteomes" id="UP001313282"/>
    </source>
</evidence>
<proteinExistence type="predicted"/>
<dbReference type="AlphaFoldDB" id="A0AAN8MNF7"/>
<organism evidence="1 2">
    <name type="scientific">Orbilia javanica</name>
    <dbReference type="NCBI Taxonomy" id="47235"/>
    <lineage>
        <taxon>Eukaryota</taxon>
        <taxon>Fungi</taxon>
        <taxon>Dikarya</taxon>
        <taxon>Ascomycota</taxon>
        <taxon>Pezizomycotina</taxon>
        <taxon>Orbiliomycetes</taxon>
        <taxon>Orbiliales</taxon>
        <taxon>Orbiliaceae</taxon>
        <taxon>Orbilia</taxon>
    </lineage>
</organism>
<name>A0AAN8MNF7_9PEZI</name>
<sequence>MGGLRQRPHKHNAESIQDELDSIVANQVDTDGNQTGQVEVMFNNVDEETLCLNSATKTSYLVARSVILDFWSKMEDP</sequence>